<reference evidence="2" key="1">
    <citation type="submission" date="2021-01" db="EMBL/GenBank/DDBJ databases">
        <title>A chromosome-scale assembly of European eel, Anguilla anguilla.</title>
        <authorList>
            <person name="Henkel C."/>
            <person name="Jong-Raadsen S.A."/>
            <person name="Dufour S."/>
            <person name="Weltzien F.-A."/>
            <person name="Palstra A.P."/>
            <person name="Pelster B."/>
            <person name="Spaink H.P."/>
            <person name="Van Den Thillart G.E."/>
            <person name="Jansen H."/>
            <person name="Zahm M."/>
            <person name="Klopp C."/>
            <person name="Cedric C."/>
            <person name="Louis A."/>
            <person name="Berthelot C."/>
            <person name="Parey E."/>
            <person name="Roest Crollius H."/>
            <person name="Montfort J."/>
            <person name="Robinson-Rechavi M."/>
            <person name="Bucao C."/>
            <person name="Bouchez O."/>
            <person name="Gislard M."/>
            <person name="Lluch J."/>
            <person name="Milhes M."/>
            <person name="Lampietro C."/>
            <person name="Lopez Roques C."/>
            <person name="Donnadieu C."/>
            <person name="Braasch I."/>
            <person name="Desvignes T."/>
            <person name="Postlethwait J."/>
            <person name="Bobe J."/>
            <person name="Guiguen Y."/>
            <person name="Dirks R."/>
        </authorList>
    </citation>
    <scope>NUCLEOTIDE SEQUENCE</scope>
    <source>
        <strain evidence="2">Tag_6206</strain>
        <tissue evidence="2">Liver</tissue>
    </source>
</reference>
<organism evidence="2 3">
    <name type="scientific">Anguilla anguilla</name>
    <name type="common">European freshwater eel</name>
    <name type="synonym">Muraena anguilla</name>
    <dbReference type="NCBI Taxonomy" id="7936"/>
    <lineage>
        <taxon>Eukaryota</taxon>
        <taxon>Metazoa</taxon>
        <taxon>Chordata</taxon>
        <taxon>Craniata</taxon>
        <taxon>Vertebrata</taxon>
        <taxon>Euteleostomi</taxon>
        <taxon>Actinopterygii</taxon>
        <taxon>Neopterygii</taxon>
        <taxon>Teleostei</taxon>
        <taxon>Anguilliformes</taxon>
        <taxon>Anguillidae</taxon>
        <taxon>Anguilla</taxon>
    </lineage>
</organism>
<feature type="compositionally biased region" description="Polar residues" evidence="1">
    <location>
        <begin position="96"/>
        <end position="107"/>
    </location>
</feature>
<name>A0A9D3LKA8_ANGAN</name>
<accession>A0A9D3LKA8</accession>
<evidence type="ECO:0000313" key="3">
    <source>
        <dbReference type="Proteomes" id="UP001044222"/>
    </source>
</evidence>
<keyword evidence="3" id="KW-1185">Reference proteome</keyword>
<evidence type="ECO:0000256" key="1">
    <source>
        <dbReference type="SAM" id="MobiDB-lite"/>
    </source>
</evidence>
<sequence length="118" mass="13030">KWAVPRQSRASSWILEEHLRGLVQSRAFQSEASTILPQLPPAEQCLNSGGAGASDSGLHSAEPRKPAKKKKPSPKSPSRRAPKRGETRKQKHSWLSAKTITSGQNHLLQMRMQGDSRN</sequence>
<evidence type="ECO:0000313" key="2">
    <source>
        <dbReference type="EMBL" id="KAG5830380.1"/>
    </source>
</evidence>
<feature type="compositionally biased region" description="Basic residues" evidence="1">
    <location>
        <begin position="66"/>
        <end position="82"/>
    </location>
</feature>
<feature type="non-terminal residue" evidence="2">
    <location>
        <position position="1"/>
    </location>
</feature>
<gene>
    <name evidence="2" type="ORF">ANANG_G00309970</name>
</gene>
<dbReference type="AlphaFoldDB" id="A0A9D3LKA8"/>
<comment type="caution">
    <text evidence="2">The sequence shown here is derived from an EMBL/GenBank/DDBJ whole genome shotgun (WGS) entry which is preliminary data.</text>
</comment>
<feature type="region of interest" description="Disordered" evidence="1">
    <location>
        <begin position="39"/>
        <end position="118"/>
    </location>
</feature>
<dbReference type="Proteomes" id="UP001044222">
    <property type="component" value="Chromosome 19"/>
</dbReference>
<protein>
    <submittedName>
        <fullName evidence="2">Uncharacterized protein</fullName>
    </submittedName>
</protein>
<proteinExistence type="predicted"/>
<dbReference type="EMBL" id="JAFIRN010000019">
    <property type="protein sequence ID" value="KAG5830380.1"/>
    <property type="molecule type" value="Genomic_DNA"/>
</dbReference>